<sequence length="657" mass="75064">MMLTLVLLLAFGPQPAHARAHQVWKKHWVRKPDQGPDHLRTALVIAAYIPLSREEASRNTPGTPEIHGHWDTWQLHKLWLESQCATARQAHGQDRPVQCVALVPQETSTPEDDWSVTTLRNQVRDNGRSTRAIWTPTETFRCTNVHPRARNAHRFRCYAQFLRSTARASDIAYAVAFVDTSAAMFYDVTSLYDDTPEDWSVAFVARPEVGQQGEHRLLPTLEALAPIDSRLIFTNVGRALHAAEVFDELDAIVENDVMEDCRVAPRARWTSDNEEAAQLAEREDAVNNFTRIRDPIVEADLAWSADSLALGVMAKEVGQQSRLLPASSSAEKRRESLFGKLGRRRQLRADADAYPNPKKETSDDSSFRHISACRLFIERLESDTEAPLSSEAHPGAEVARAAAASGPREEDRKVLELPDERMFGVPYTWKHGSSRTHQIRVLPGLIWSAPPRLAYSLTKVIQLRNSVYNASEIAECRRVDNGGVLRCFDAHEADLQRIWRTEYVEDRKIALAYSVENYDCCYAGGEHYPLRSHIHTFWAHHINRLERYDCLMEKREQRVSKTIIFTGRWLMKPCPGGHMYEKVNGAWVAFAWKLEHLQWEDQKARKSKRTRANPEDLAHKAATNEESYFFKLRSAQLREQHESAMQPVPRVGRRKCN</sequence>
<evidence type="ECO:0000256" key="2">
    <source>
        <dbReference type="SAM" id="SignalP"/>
    </source>
</evidence>
<organism evidence="3 4">
    <name type="scientific">Pycnococcus provasolii</name>
    <dbReference type="NCBI Taxonomy" id="41880"/>
    <lineage>
        <taxon>Eukaryota</taxon>
        <taxon>Viridiplantae</taxon>
        <taxon>Chlorophyta</taxon>
        <taxon>Pseudoscourfieldiophyceae</taxon>
        <taxon>Pseudoscourfieldiales</taxon>
        <taxon>Pycnococcaceae</taxon>
        <taxon>Pycnococcus</taxon>
    </lineage>
</organism>
<dbReference type="EMBL" id="BNJQ01000035">
    <property type="protein sequence ID" value="GHP11670.1"/>
    <property type="molecule type" value="Genomic_DNA"/>
</dbReference>
<feature type="compositionally biased region" description="Low complexity" evidence="1">
    <location>
        <begin position="391"/>
        <end position="406"/>
    </location>
</feature>
<evidence type="ECO:0008006" key="5">
    <source>
        <dbReference type="Google" id="ProtNLM"/>
    </source>
</evidence>
<feature type="signal peptide" evidence="2">
    <location>
        <begin position="1"/>
        <end position="18"/>
    </location>
</feature>
<dbReference type="Proteomes" id="UP000660262">
    <property type="component" value="Unassembled WGS sequence"/>
</dbReference>
<keyword evidence="2" id="KW-0732">Signal</keyword>
<evidence type="ECO:0000313" key="4">
    <source>
        <dbReference type="Proteomes" id="UP000660262"/>
    </source>
</evidence>
<evidence type="ECO:0000313" key="3">
    <source>
        <dbReference type="EMBL" id="GHP11670.1"/>
    </source>
</evidence>
<feature type="chain" id="PRO_5032898778" description="Glycosyltransferase family 92 protein" evidence="2">
    <location>
        <begin position="19"/>
        <end position="657"/>
    </location>
</feature>
<evidence type="ECO:0000256" key="1">
    <source>
        <dbReference type="SAM" id="MobiDB-lite"/>
    </source>
</evidence>
<gene>
    <name evidence="3" type="ORF">PPROV_001039800</name>
</gene>
<keyword evidence="4" id="KW-1185">Reference proteome</keyword>
<reference evidence="3" key="1">
    <citation type="submission" date="2020-10" db="EMBL/GenBank/DDBJ databases">
        <title>Unveiling of a novel bifunctional photoreceptor, Dualchrome1, isolated from a cosmopolitan green alga.</title>
        <authorList>
            <person name="Suzuki S."/>
            <person name="Kawachi M."/>
        </authorList>
    </citation>
    <scope>NUCLEOTIDE SEQUENCE</scope>
    <source>
        <strain evidence="3">NIES 2893</strain>
    </source>
</reference>
<feature type="region of interest" description="Disordered" evidence="1">
    <location>
        <begin position="386"/>
        <end position="411"/>
    </location>
</feature>
<protein>
    <recommendedName>
        <fullName evidence="5">Glycosyltransferase family 92 protein</fullName>
    </recommendedName>
</protein>
<accession>A0A830I0S9</accession>
<comment type="caution">
    <text evidence="3">The sequence shown here is derived from an EMBL/GenBank/DDBJ whole genome shotgun (WGS) entry which is preliminary data.</text>
</comment>
<proteinExistence type="predicted"/>
<dbReference type="AlphaFoldDB" id="A0A830I0S9"/>
<name>A0A830I0S9_9CHLO</name>